<sequence length="109" mass="12118">MYIWRRSERAKKLRPMHPGEVLRAEFLVPLNMSAGALAKTCGLPRTRIGRIANEQTGITADIALRPAKALGTTAELWLNLQNDYGIQIARRNLGKALNRIETVNKPKAA</sequence>
<dbReference type="InterPro" id="IPR013430">
    <property type="entry name" value="Toxin_antidote_HigA"/>
</dbReference>
<evidence type="ECO:0000256" key="1">
    <source>
        <dbReference type="ARBA" id="ARBA00023125"/>
    </source>
</evidence>
<accession>A0A0A3XWX5</accession>
<organism evidence="3 4">
    <name type="scientific">Bradyrhizobium japonicum</name>
    <dbReference type="NCBI Taxonomy" id="375"/>
    <lineage>
        <taxon>Bacteria</taxon>
        <taxon>Pseudomonadati</taxon>
        <taxon>Pseudomonadota</taxon>
        <taxon>Alphaproteobacteria</taxon>
        <taxon>Hyphomicrobiales</taxon>
        <taxon>Nitrobacteraceae</taxon>
        <taxon>Bradyrhizobium</taxon>
    </lineage>
</organism>
<evidence type="ECO:0000313" key="3">
    <source>
        <dbReference type="EMBL" id="KGT78870.1"/>
    </source>
</evidence>
<name>A0A0A3XWX5_BRAJP</name>
<proteinExistence type="predicted"/>
<dbReference type="GO" id="GO:0003677">
    <property type="term" value="F:DNA binding"/>
    <property type="evidence" value="ECO:0007669"/>
    <property type="project" value="UniProtKB-KW"/>
</dbReference>
<gene>
    <name evidence="3" type="ORF">MA20_16015</name>
</gene>
<dbReference type="Pfam" id="PF01381">
    <property type="entry name" value="HTH_3"/>
    <property type="match status" value="1"/>
</dbReference>
<dbReference type="CDD" id="cd00093">
    <property type="entry name" value="HTH_XRE"/>
    <property type="match status" value="1"/>
</dbReference>
<dbReference type="PANTHER" id="PTHR36924:SF1">
    <property type="entry name" value="ANTITOXIN HIGA-1"/>
    <property type="match status" value="1"/>
</dbReference>
<dbReference type="NCBIfam" id="TIGR02607">
    <property type="entry name" value="antidote_HigA"/>
    <property type="match status" value="1"/>
</dbReference>
<dbReference type="Gene3D" id="1.10.260.40">
    <property type="entry name" value="lambda repressor-like DNA-binding domains"/>
    <property type="match status" value="1"/>
</dbReference>
<evidence type="ECO:0000313" key="4">
    <source>
        <dbReference type="Proteomes" id="UP000030377"/>
    </source>
</evidence>
<dbReference type="PROSITE" id="PS50943">
    <property type="entry name" value="HTH_CROC1"/>
    <property type="match status" value="1"/>
</dbReference>
<dbReference type="RefSeq" id="WP_041955737.1">
    <property type="nucleotide sequence ID" value="NZ_JAOQNC010000001.1"/>
</dbReference>
<comment type="caution">
    <text evidence="3">The sequence shown here is derived from an EMBL/GenBank/DDBJ whole genome shotgun (WGS) entry which is preliminary data.</text>
</comment>
<evidence type="ECO:0000259" key="2">
    <source>
        <dbReference type="PROSITE" id="PS50943"/>
    </source>
</evidence>
<keyword evidence="1" id="KW-0238">DNA-binding</keyword>
<dbReference type="Proteomes" id="UP000030377">
    <property type="component" value="Unassembled WGS sequence"/>
</dbReference>
<dbReference type="InterPro" id="IPR010982">
    <property type="entry name" value="Lambda_DNA-bd_dom_sf"/>
</dbReference>
<dbReference type="SUPFAM" id="SSF47413">
    <property type="entry name" value="lambda repressor-like DNA-binding domains"/>
    <property type="match status" value="1"/>
</dbReference>
<dbReference type="InterPro" id="IPR001387">
    <property type="entry name" value="Cro/C1-type_HTH"/>
</dbReference>
<feature type="domain" description="HTH cro/C1-type" evidence="2">
    <location>
        <begin position="30"/>
        <end position="77"/>
    </location>
</feature>
<dbReference type="PANTHER" id="PTHR36924">
    <property type="entry name" value="ANTITOXIN HIGA-1"/>
    <property type="match status" value="1"/>
</dbReference>
<reference evidence="3 4" key="1">
    <citation type="submission" date="2014-09" db="EMBL/GenBank/DDBJ databases">
        <title>Draft genome of Bradyrhizobium japonicum Is-34.</title>
        <authorList>
            <person name="Tsurumaru H."/>
            <person name="Yamakawa T."/>
            <person name="Hashimoto S."/>
            <person name="Okizaki K."/>
            <person name="Kanesaki Y."/>
            <person name="Yoshikawa H."/>
            <person name="Yajima S."/>
        </authorList>
    </citation>
    <scope>NUCLEOTIDE SEQUENCE [LARGE SCALE GENOMIC DNA]</scope>
    <source>
        <strain evidence="3 4">Is-34</strain>
    </source>
</reference>
<protein>
    <submittedName>
        <fullName evidence="3">XRE family transcriptional regulator</fullName>
    </submittedName>
</protein>
<dbReference type="EMBL" id="JRPN01000014">
    <property type="protein sequence ID" value="KGT78870.1"/>
    <property type="molecule type" value="Genomic_DNA"/>
</dbReference>
<dbReference type="AlphaFoldDB" id="A0A0A3XWX5"/>